<dbReference type="EMBL" id="JAVHNQ010000018">
    <property type="protein sequence ID" value="KAK6330423.1"/>
    <property type="molecule type" value="Genomic_DNA"/>
</dbReference>
<comment type="caution">
    <text evidence="2">The sequence shown here is derived from an EMBL/GenBank/DDBJ whole genome shotgun (WGS) entry which is preliminary data.</text>
</comment>
<proteinExistence type="predicted"/>
<sequence length="278" mass="31133">MGDHHHHGHRHRRHHSRHHSRSGQQAEHYDTNHHTHAVKLPAHNTTSHGDTGDSHADTILIVGRDRHRFRVSETLLLRVGYLRERIYDLKYGMPATAMCELEFPDLPSAGVEGVLNWLAGNAVTLYVSDGQHLVITHLNDLWTVAVSWKISGLKRDIVQTLTTGLRGNGGGGVDMALPELIRMLTGFYKTEGLTTDEQGMISDAVNLALQKFSPHIWWEGIRGDSRPAGAGLFYQRVAGLLFRNLRTVLCEDCTVEDLLDQHQCLSCGKVINVIRREG</sequence>
<reference evidence="2 3" key="1">
    <citation type="submission" date="2019-10" db="EMBL/GenBank/DDBJ databases">
        <authorList>
            <person name="Palmer J.M."/>
        </authorList>
    </citation>
    <scope>NUCLEOTIDE SEQUENCE [LARGE SCALE GENOMIC DNA]</scope>
    <source>
        <strain evidence="2 3">TWF696</strain>
    </source>
</reference>
<feature type="region of interest" description="Disordered" evidence="1">
    <location>
        <begin position="1"/>
        <end position="29"/>
    </location>
</feature>
<evidence type="ECO:0000256" key="1">
    <source>
        <dbReference type="SAM" id="MobiDB-lite"/>
    </source>
</evidence>
<dbReference type="AlphaFoldDB" id="A0AAV9TZQ4"/>
<gene>
    <name evidence="2" type="ORF">TWF696_003520</name>
</gene>
<dbReference type="Proteomes" id="UP001375240">
    <property type="component" value="Unassembled WGS sequence"/>
</dbReference>
<keyword evidence="3" id="KW-1185">Reference proteome</keyword>
<organism evidence="2 3">
    <name type="scientific">Orbilia brochopaga</name>
    <dbReference type="NCBI Taxonomy" id="3140254"/>
    <lineage>
        <taxon>Eukaryota</taxon>
        <taxon>Fungi</taxon>
        <taxon>Dikarya</taxon>
        <taxon>Ascomycota</taxon>
        <taxon>Pezizomycotina</taxon>
        <taxon>Orbiliomycetes</taxon>
        <taxon>Orbiliales</taxon>
        <taxon>Orbiliaceae</taxon>
        <taxon>Orbilia</taxon>
    </lineage>
</organism>
<feature type="compositionally biased region" description="Basic residues" evidence="1">
    <location>
        <begin position="1"/>
        <end position="21"/>
    </location>
</feature>
<name>A0AAV9TZQ4_9PEZI</name>
<evidence type="ECO:0000313" key="2">
    <source>
        <dbReference type="EMBL" id="KAK6330423.1"/>
    </source>
</evidence>
<evidence type="ECO:0000313" key="3">
    <source>
        <dbReference type="Proteomes" id="UP001375240"/>
    </source>
</evidence>
<accession>A0AAV9TZQ4</accession>
<protein>
    <recommendedName>
        <fullName evidence="4">BTB domain-containing protein</fullName>
    </recommendedName>
</protein>
<evidence type="ECO:0008006" key="4">
    <source>
        <dbReference type="Google" id="ProtNLM"/>
    </source>
</evidence>